<dbReference type="Pfam" id="PF23598">
    <property type="entry name" value="LRR_14"/>
    <property type="match status" value="1"/>
</dbReference>
<dbReference type="SUPFAM" id="SSF52058">
    <property type="entry name" value="L domain-like"/>
    <property type="match status" value="1"/>
</dbReference>
<dbReference type="Gene3D" id="3.80.10.10">
    <property type="entry name" value="Ribonuclease Inhibitor"/>
    <property type="match status" value="1"/>
</dbReference>
<dbReference type="Pfam" id="PF13855">
    <property type="entry name" value="LRR_8"/>
    <property type="match status" value="1"/>
</dbReference>
<keyword evidence="1" id="KW-0433">Leucine-rich repeat</keyword>
<dbReference type="Gene3D" id="2.60.40.2340">
    <property type="match status" value="2"/>
</dbReference>
<dbReference type="InterPro" id="IPR032675">
    <property type="entry name" value="LRR_dom_sf"/>
</dbReference>
<dbReference type="GO" id="GO:0005737">
    <property type="term" value="C:cytoplasm"/>
    <property type="evidence" value="ECO:0007669"/>
    <property type="project" value="TreeGrafter"/>
</dbReference>
<evidence type="ECO:0000259" key="3">
    <source>
        <dbReference type="Pfam" id="PF23598"/>
    </source>
</evidence>
<dbReference type="InterPro" id="IPR050216">
    <property type="entry name" value="LRR_domain-containing"/>
</dbReference>
<evidence type="ECO:0000256" key="2">
    <source>
        <dbReference type="ARBA" id="ARBA00022737"/>
    </source>
</evidence>
<dbReference type="PANTHER" id="PTHR48051">
    <property type="match status" value="1"/>
</dbReference>
<keyword evidence="5" id="KW-1185">Reference proteome</keyword>
<dbReference type="SMART" id="SM00369">
    <property type="entry name" value="LRR_TYP"/>
    <property type="match status" value="7"/>
</dbReference>
<dbReference type="InterPro" id="IPR001611">
    <property type="entry name" value="Leu-rich_rpt"/>
</dbReference>
<dbReference type="Proteomes" id="UP000831290">
    <property type="component" value="Chromosome"/>
</dbReference>
<organism evidence="4 5">
    <name type="scientific">Abyssalbus ytuae</name>
    <dbReference type="NCBI Taxonomy" id="2926907"/>
    <lineage>
        <taxon>Bacteria</taxon>
        <taxon>Pseudomonadati</taxon>
        <taxon>Bacteroidota</taxon>
        <taxon>Flavobacteriia</taxon>
        <taxon>Flavobacteriales</taxon>
        <taxon>Flavobacteriaceae</taxon>
        <taxon>Abyssalbus</taxon>
    </lineage>
</organism>
<name>A0A9E6ZNL0_9FLAO</name>
<protein>
    <submittedName>
        <fullName evidence="4">Leucine-rich repeat domain-containing protein</fullName>
    </submittedName>
</protein>
<dbReference type="InterPro" id="IPR003591">
    <property type="entry name" value="Leu-rich_rpt_typical-subtyp"/>
</dbReference>
<evidence type="ECO:0000313" key="5">
    <source>
        <dbReference type="Proteomes" id="UP000831290"/>
    </source>
</evidence>
<dbReference type="Pfam" id="PF13516">
    <property type="entry name" value="LRR_6"/>
    <property type="match status" value="1"/>
</dbReference>
<accession>A0A9E6ZNL0</accession>
<dbReference type="PRINTS" id="PR00019">
    <property type="entry name" value="LEURICHRPT"/>
</dbReference>
<dbReference type="KEGG" id="fbm:MQE35_07780"/>
<reference evidence="4" key="1">
    <citation type="submission" date="2022-03" db="EMBL/GenBank/DDBJ databases">
        <title>Description of Abyssus ytuae gen. nov., sp. nov., a novel member of the family Flavobacteriaceae isolated from the sediment of Mariana Trench.</title>
        <authorList>
            <person name="Zhang J."/>
            <person name="Xu X."/>
        </authorList>
    </citation>
    <scope>NUCLEOTIDE SEQUENCE</scope>
    <source>
        <strain evidence="4">MT3330</strain>
    </source>
</reference>
<dbReference type="PROSITE" id="PS51450">
    <property type="entry name" value="LRR"/>
    <property type="match status" value="6"/>
</dbReference>
<proteinExistence type="predicted"/>
<keyword evidence="2" id="KW-0677">Repeat</keyword>
<dbReference type="SMART" id="SM00364">
    <property type="entry name" value="LRR_BAC"/>
    <property type="match status" value="6"/>
</dbReference>
<feature type="domain" description="Disease resistance R13L4/SHOC-2-like LRR" evidence="3">
    <location>
        <begin position="303"/>
        <end position="407"/>
    </location>
</feature>
<dbReference type="RefSeq" id="WP_255845804.1">
    <property type="nucleotide sequence ID" value="NZ_CP094358.1"/>
</dbReference>
<dbReference type="EMBL" id="CP094358">
    <property type="protein sequence ID" value="UOB19187.1"/>
    <property type="molecule type" value="Genomic_DNA"/>
</dbReference>
<dbReference type="InterPro" id="IPR055414">
    <property type="entry name" value="LRR_R13L4/SHOC2-like"/>
</dbReference>
<dbReference type="PANTHER" id="PTHR48051:SF54">
    <property type="entry name" value="LEUCINE-RICH REPEAT-CONTAINING PROTEIN"/>
    <property type="match status" value="1"/>
</dbReference>
<dbReference type="AlphaFoldDB" id="A0A9E6ZNL0"/>
<evidence type="ECO:0000256" key="1">
    <source>
        <dbReference type="ARBA" id="ARBA00022614"/>
    </source>
</evidence>
<sequence length="535" mass="58924">MKKYFYVLLFVAGGICMTSCNKDDDNPSPKSDAKQIISFVFKKEDNTALNEDVTAEINQEDKTITATVPFNTNVTSLFPLIEVSEEATVSPTSARDFTNEVTYTVTAKDGTQAIYKISVEIALNNATQITGFVFKEGDNKALNEDVTAEIDHDNHTIIASIPASIDVTSLTPSIEVSEGAAVSSSGPQECSNEIIYTVTAQDDTQVAYTFTFKFTATTEKEVLIAIYKSNPCNTLGWDITIEDLSEWTGITLDDEGKVIQLSLYDEIEVDGYGLTILPAEIGKLRSLEKLNLSGNKITELPTEIGKLLKLKHLDLKYNPLSELPTEISLLANLQILYLFETKLIEFPKQILQLTNLEKLDLSGNQITSLPIEIGLLTNLETLLLSNIHLVKFPGEILQLTNLEKLNLSGNQITSIPTEIEKLISLVELDLSKTHLVKFPGEILQLTNLEKLNLSGNQLTSIPTEIGELTSLVELDLQNTTLTSIPSEIGLLTSLEFLFLEDNQLTSIPAQVCDLKNKGTIIYNDKDVTCETAVDD</sequence>
<dbReference type="SMART" id="SM00365">
    <property type="entry name" value="LRR_SD22"/>
    <property type="match status" value="5"/>
</dbReference>
<gene>
    <name evidence="4" type="ORF">MQE35_07780</name>
</gene>
<evidence type="ECO:0000313" key="4">
    <source>
        <dbReference type="EMBL" id="UOB19187.1"/>
    </source>
</evidence>